<gene>
    <name evidence="2" type="ORF">SAY86_008743</name>
</gene>
<dbReference type="PANTHER" id="PTHR26312">
    <property type="entry name" value="TETRATRICOPEPTIDE REPEAT PROTEIN 5"/>
    <property type="match status" value="1"/>
</dbReference>
<dbReference type="EMBL" id="JAXQNO010000024">
    <property type="protein sequence ID" value="KAK4762975.1"/>
    <property type="molecule type" value="Genomic_DNA"/>
</dbReference>
<dbReference type="PANTHER" id="PTHR26312:SF168">
    <property type="entry name" value="OS06G0606700 PROTEIN"/>
    <property type="match status" value="1"/>
</dbReference>
<evidence type="ECO:0000313" key="3">
    <source>
        <dbReference type="Proteomes" id="UP001346149"/>
    </source>
</evidence>
<reference evidence="2 3" key="1">
    <citation type="journal article" date="2023" name="Hortic Res">
        <title>Pangenome of water caltrop reveals structural variations and asymmetric subgenome divergence after allopolyploidization.</title>
        <authorList>
            <person name="Zhang X."/>
            <person name="Chen Y."/>
            <person name="Wang L."/>
            <person name="Yuan Y."/>
            <person name="Fang M."/>
            <person name="Shi L."/>
            <person name="Lu R."/>
            <person name="Comes H.P."/>
            <person name="Ma Y."/>
            <person name="Chen Y."/>
            <person name="Huang G."/>
            <person name="Zhou Y."/>
            <person name="Zheng Z."/>
            <person name="Qiu Y."/>
        </authorList>
    </citation>
    <scope>NUCLEOTIDE SEQUENCE [LARGE SCALE GENOMIC DNA]</scope>
    <source>
        <strain evidence="2">F231</strain>
    </source>
</reference>
<sequence>MLLRSASLPILNSFSPATAKDSSPEPDSYCPLLRTRSLSLTASSSGSFSSADYDFSSKMMTGGLSESSLRDLGPARKKRPRAGVLDSLFVEEEEMDMGEIALEEVGGLEIGSFGGMLFETGIDSLCEVGGASGGGKNICGGGGGSDGGDGGSGGFGDEWEKDKRNESTDAYYRRMIDSNPGNPLLLSNYAKYLKELRGDLVKAEEYCGRAILVNGNDGGTLSMYGELIWQQHKDVQRAETYFDQAIKASPDDCYVMASYARFLWDSEEDDDKVEEESVGTSPPSFFSGITPSVPPIASAS</sequence>
<proteinExistence type="predicted"/>
<dbReference type="AlphaFoldDB" id="A0AAN7K948"/>
<dbReference type="SUPFAM" id="SSF48452">
    <property type="entry name" value="TPR-like"/>
    <property type="match status" value="1"/>
</dbReference>
<organism evidence="2 3">
    <name type="scientific">Trapa natans</name>
    <name type="common">Water chestnut</name>
    <dbReference type="NCBI Taxonomy" id="22666"/>
    <lineage>
        <taxon>Eukaryota</taxon>
        <taxon>Viridiplantae</taxon>
        <taxon>Streptophyta</taxon>
        <taxon>Embryophyta</taxon>
        <taxon>Tracheophyta</taxon>
        <taxon>Spermatophyta</taxon>
        <taxon>Magnoliopsida</taxon>
        <taxon>eudicotyledons</taxon>
        <taxon>Gunneridae</taxon>
        <taxon>Pentapetalae</taxon>
        <taxon>rosids</taxon>
        <taxon>malvids</taxon>
        <taxon>Myrtales</taxon>
        <taxon>Lythraceae</taxon>
        <taxon>Trapa</taxon>
    </lineage>
</organism>
<accession>A0AAN7K948</accession>
<dbReference type="Proteomes" id="UP001346149">
    <property type="component" value="Unassembled WGS sequence"/>
</dbReference>
<comment type="caution">
    <text evidence="2">The sequence shown here is derived from an EMBL/GenBank/DDBJ whole genome shotgun (WGS) entry which is preliminary data.</text>
</comment>
<dbReference type="Gene3D" id="1.25.40.10">
    <property type="entry name" value="Tetratricopeptide repeat domain"/>
    <property type="match status" value="1"/>
</dbReference>
<feature type="compositionally biased region" description="Acidic residues" evidence="1">
    <location>
        <begin position="268"/>
        <end position="277"/>
    </location>
</feature>
<feature type="region of interest" description="Disordered" evidence="1">
    <location>
        <begin position="268"/>
        <end position="300"/>
    </location>
</feature>
<dbReference type="InterPro" id="IPR011990">
    <property type="entry name" value="TPR-like_helical_dom_sf"/>
</dbReference>
<keyword evidence="3" id="KW-1185">Reference proteome</keyword>
<evidence type="ECO:0000256" key="1">
    <source>
        <dbReference type="SAM" id="MobiDB-lite"/>
    </source>
</evidence>
<evidence type="ECO:0000313" key="2">
    <source>
        <dbReference type="EMBL" id="KAK4762975.1"/>
    </source>
</evidence>
<name>A0AAN7K948_TRANT</name>
<protein>
    <submittedName>
        <fullName evidence="2">Uncharacterized protein</fullName>
    </submittedName>
</protein>
<feature type="compositionally biased region" description="Polar residues" evidence="1">
    <location>
        <begin position="279"/>
        <end position="290"/>
    </location>
</feature>